<proteinExistence type="predicted"/>
<protein>
    <submittedName>
        <fullName evidence="2">Uncharacterized protein</fullName>
    </submittedName>
</protein>
<feature type="region of interest" description="Disordered" evidence="1">
    <location>
        <begin position="1"/>
        <end position="36"/>
    </location>
</feature>
<evidence type="ECO:0000256" key="1">
    <source>
        <dbReference type="SAM" id="MobiDB-lite"/>
    </source>
</evidence>
<organism evidence="2 3">
    <name type="scientific">Bondarzewia mesenterica</name>
    <dbReference type="NCBI Taxonomy" id="1095465"/>
    <lineage>
        <taxon>Eukaryota</taxon>
        <taxon>Fungi</taxon>
        <taxon>Dikarya</taxon>
        <taxon>Basidiomycota</taxon>
        <taxon>Agaricomycotina</taxon>
        <taxon>Agaricomycetes</taxon>
        <taxon>Russulales</taxon>
        <taxon>Bondarzewiaceae</taxon>
        <taxon>Bondarzewia</taxon>
    </lineage>
</organism>
<gene>
    <name evidence="2" type="ORF">EW146_g3810</name>
</gene>
<sequence length="257" mass="28198">MSSILSTLIPTSSPVSSPDHSPQATPSPIQSATPKEQQYFDEVTLEELRLMVKDMVLTDEAAEALKIFEAIAEEGHRQAIQGGTEEGDHAEAARQAILEGLVEAQWEAEHQEQTRRAFKALAAADRVREAALALILFLMRAMICCSPSLCISFLTGTPPHENASTNTFPIPESPAFSTTYTHLLHLATLFPDLTYDAPSFIDRLDLPIVITKMELMSEGIVHYGHPAMALPVHPLPLLTDNTITAEKDFHDAIMSLE</sequence>
<comment type="caution">
    <text evidence="2">The sequence shown here is derived from an EMBL/GenBank/DDBJ whole genome shotgun (WGS) entry which is preliminary data.</text>
</comment>
<dbReference type="EMBL" id="SGPL01000137">
    <property type="protein sequence ID" value="THH16901.1"/>
    <property type="molecule type" value="Genomic_DNA"/>
</dbReference>
<accession>A0A4S4LYL5</accession>
<evidence type="ECO:0000313" key="3">
    <source>
        <dbReference type="Proteomes" id="UP000310158"/>
    </source>
</evidence>
<dbReference type="AlphaFoldDB" id="A0A4S4LYL5"/>
<name>A0A4S4LYL5_9AGAM</name>
<dbReference type="Proteomes" id="UP000310158">
    <property type="component" value="Unassembled WGS sequence"/>
</dbReference>
<feature type="compositionally biased region" description="Low complexity" evidence="1">
    <location>
        <begin position="1"/>
        <end position="14"/>
    </location>
</feature>
<feature type="compositionally biased region" description="Polar residues" evidence="1">
    <location>
        <begin position="15"/>
        <end position="36"/>
    </location>
</feature>
<keyword evidence="3" id="KW-1185">Reference proteome</keyword>
<evidence type="ECO:0000313" key="2">
    <source>
        <dbReference type="EMBL" id="THH16901.1"/>
    </source>
</evidence>
<reference evidence="2 3" key="1">
    <citation type="submission" date="2019-02" db="EMBL/GenBank/DDBJ databases">
        <title>Genome sequencing of the rare red list fungi Bondarzewia mesenterica.</title>
        <authorList>
            <person name="Buettner E."/>
            <person name="Kellner H."/>
        </authorList>
    </citation>
    <scope>NUCLEOTIDE SEQUENCE [LARGE SCALE GENOMIC DNA]</scope>
    <source>
        <strain evidence="2 3">DSM 108281</strain>
    </source>
</reference>